<keyword evidence="2" id="KW-1003">Cell membrane</keyword>
<evidence type="ECO:0000256" key="5">
    <source>
        <dbReference type="ARBA" id="ARBA00022725"/>
    </source>
</evidence>
<evidence type="ECO:0000256" key="3">
    <source>
        <dbReference type="ARBA" id="ARBA00022606"/>
    </source>
</evidence>
<dbReference type="AlphaFoldDB" id="A0A1S4K5A7"/>
<evidence type="ECO:0000256" key="7">
    <source>
        <dbReference type="ARBA" id="ARBA00023136"/>
    </source>
</evidence>
<dbReference type="Proteomes" id="UP000002320">
    <property type="component" value="Unassembled WGS sequence"/>
</dbReference>
<reference evidence="11" key="1">
    <citation type="submission" date="2020-05" db="UniProtKB">
        <authorList>
            <consortium name="EnsemblMetazoa"/>
        </authorList>
    </citation>
    <scope>IDENTIFICATION</scope>
    <source>
        <strain evidence="11">JHB</strain>
    </source>
</reference>
<sequence>MELFRKARLAKSRLDKLVDKDPFWLLDRYLILAGARFTPRNRWQRIGWLLYQFVTYSNLTIALVCFISAVIFEEDSVKVIRTFLIFVTMSLSLYKQHWLLQNRAGIGRLRNLLETHEFCSGDVDFDESARKRFKRTSRMLIITISWIITLQQILSWIPSDTQGIIFEIPSWIAWCWGERVSLVIQVWYLSICVTIWCFKLYGCTVTAVTLMVGYEAEQRMLAHKFGQIQYDLQELRQNYWDCELARKQYWERLGTLVRVSFNQQQLLLRHLKDLQSLVQTLFVSIYYIALFLYGSDLFIVMNHPSVAMYIIVAGTAIISSLECFSLCYLVDSLRDVFESISRHMFYLCARLPYSEDHHNDYLDMRVTLQIIAMCSRNAVTFGCAGVSEISIAVFTDMLNTCFSVFTFLRKMV</sequence>
<evidence type="ECO:0000313" key="11">
    <source>
        <dbReference type="EnsemblMetazoa" id="CPIJ015230-PA"/>
    </source>
</evidence>
<dbReference type="PANTHER" id="PTHR21137:SF35">
    <property type="entry name" value="ODORANT RECEPTOR 19A-RELATED"/>
    <property type="match status" value="1"/>
</dbReference>
<keyword evidence="7 10" id="KW-0472">Membrane</keyword>
<dbReference type="VEuPathDB" id="VectorBase:CPIJ015230"/>
<feature type="transmembrane region" description="Helical" evidence="10">
    <location>
        <begin position="48"/>
        <end position="72"/>
    </location>
</feature>
<evidence type="ECO:0000256" key="10">
    <source>
        <dbReference type="RuleBase" id="RU351113"/>
    </source>
</evidence>
<keyword evidence="6 10" id="KW-1133">Transmembrane helix</keyword>
<evidence type="ECO:0000256" key="2">
    <source>
        <dbReference type="ARBA" id="ARBA00022475"/>
    </source>
</evidence>
<keyword evidence="9 10" id="KW-0807">Transducer</keyword>
<dbReference type="GO" id="GO:0007165">
    <property type="term" value="P:signal transduction"/>
    <property type="evidence" value="ECO:0007669"/>
    <property type="project" value="UniProtKB-KW"/>
</dbReference>
<dbReference type="EnsemblMetazoa" id="CPIJ015230-RA">
    <property type="protein sequence ID" value="CPIJ015230-PA"/>
    <property type="gene ID" value="CPIJ015230"/>
</dbReference>
<feature type="transmembrane region" description="Helical" evidence="10">
    <location>
        <begin position="276"/>
        <end position="294"/>
    </location>
</feature>
<dbReference type="VEuPathDB" id="VectorBase:CQUJHB016987"/>
<evidence type="ECO:0000256" key="1">
    <source>
        <dbReference type="ARBA" id="ARBA00004651"/>
    </source>
</evidence>
<protein>
    <recommendedName>
        <fullName evidence="10">Odorant receptor</fullName>
    </recommendedName>
</protein>
<keyword evidence="4 10" id="KW-0812">Transmembrane</keyword>
<feature type="transmembrane region" description="Helical" evidence="10">
    <location>
        <begin position="139"/>
        <end position="157"/>
    </location>
</feature>
<dbReference type="InterPro" id="IPR004117">
    <property type="entry name" value="7tm6_olfct_rcpt"/>
</dbReference>
<evidence type="ECO:0000256" key="4">
    <source>
        <dbReference type="ARBA" id="ARBA00022692"/>
    </source>
</evidence>
<evidence type="ECO:0000256" key="6">
    <source>
        <dbReference type="ARBA" id="ARBA00022989"/>
    </source>
</evidence>
<feature type="transmembrane region" description="Helical" evidence="10">
    <location>
        <begin position="306"/>
        <end position="330"/>
    </location>
</feature>
<dbReference type="InParanoid" id="A0A1S4K5A7"/>
<feature type="transmembrane region" description="Helical" evidence="10">
    <location>
        <begin position="78"/>
        <end position="94"/>
    </location>
</feature>
<dbReference type="GO" id="GO:0005549">
    <property type="term" value="F:odorant binding"/>
    <property type="evidence" value="ECO:0007669"/>
    <property type="project" value="InterPro"/>
</dbReference>
<evidence type="ECO:0000313" key="12">
    <source>
        <dbReference type="Proteomes" id="UP000002320"/>
    </source>
</evidence>
<accession>A0A1S4K5A7</accession>
<feature type="transmembrane region" description="Helical" evidence="10">
    <location>
        <begin position="186"/>
        <end position="214"/>
    </location>
</feature>
<name>A0A1S4K5A7_CULQU</name>
<keyword evidence="3 10" id="KW-0716">Sensory transduction</keyword>
<evidence type="ECO:0000256" key="9">
    <source>
        <dbReference type="ARBA" id="ARBA00023224"/>
    </source>
</evidence>
<dbReference type="GO" id="GO:0005886">
    <property type="term" value="C:plasma membrane"/>
    <property type="evidence" value="ECO:0007669"/>
    <property type="project" value="UniProtKB-SubCell"/>
</dbReference>
<comment type="similarity">
    <text evidence="10">Belongs to the insect chemoreceptor superfamily. Heteromeric odorant receptor channel (TC 1.A.69) family.</text>
</comment>
<comment type="caution">
    <text evidence="10">Lacks conserved residue(s) required for the propagation of feature annotation.</text>
</comment>
<dbReference type="OrthoDB" id="7730176at2759"/>
<proteinExistence type="inferred from homology"/>
<evidence type="ECO:0000256" key="8">
    <source>
        <dbReference type="ARBA" id="ARBA00023170"/>
    </source>
</evidence>
<organism evidence="11 12">
    <name type="scientific">Culex quinquefasciatus</name>
    <name type="common">Southern house mosquito</name>
    <name type="synonym">Culex pungens</name>
    <dbReference type="NCBI Taxonomy" id="7176"/>
    <lineage>
        <taxon>Eukaryota</taxon>
        <taxon>Metazoa</taxon>
        <taxon>Ecdysozoa</taxon>
        <taxon>Arthropoda</taxon>
        <taxon>Hexapoda</taxon>
        <taxon>Insecta</taxon>
        <taxon>Pterygota</taxon>
        <taxon>Neoptera</taxon>
        <taxon>Endopterygota</taxon>
        <taxon>Diptera</taxon>
        <taxon>Nematocera</taxon>
        <taxon>Culicoidea</taxon>
        <taxon>Culicidae</taxon>
        <taxon>Culicinae</taxon>
        <taxon>Culicini</taxon>
        <taxon>Culex</taxon>
        <taxon>Culex</taxon>
    </lineage>
</organism>
<keyword evidence="5 10" id="KW-0552">Olfaction</keyword>
<comment type="subcellular location">
    <subcellularLocation>
        <location evidence="1 10">Cell membrane</location>
        <topology evidence="1 10">Multi-pass membrane protein</topology>
    </subcellularLocation>
</comment>
<keyword evidence="12" id="KW-1185">Reference proteome</keyword>
<keyword evidence="8 10" id="KW-0675">Receptor</keyword>
<dbReference type="PANTHER" id="PTHR21137">
    <property type="entry name" value="ODORANT RECEPTOR"/>
    <property type="match status" value="1"/>
</dbReference>
<dbReference type="GO" id="GO:0004984">
    <property type="term" value="F:olfactory receptor activity"/>
    <property type="evidence" value="ECO:0007669"/>
    <property type="project" value="InterPro"/>
</dbReference>